<feature type="transmembrane region" description="Helical" evidence="5">
    <location>
        <begin position="294"/>
        <end position="316"/>
    </location>
</feature>
<feature type="transmembrane region" description="Helical" evidence="5">
    <location>
        <begin position="86"/>
        <end position="103"/>
    </location>
</feature>
<evidence type="ECO:0000256" key="1">
    <source>
        <dbReference type="ARBA" id="ARBA00004141"/>
    </source>
</evidence>
<feature type="transmembrane region" description="Helical" evidence="5">
    <location>
        <begin position="23"/>
        <end position="50"/>
    </location>
</feature>
<feature type="transmembrane region" description="Helical" evidence="5">
    <location>
        <begin position="194"/>
        <end position="214"/>
    </location>
</feature>
<dbReference type="EMBL" id="FNAV01000010">
    <property type="protein sequence ID" value="SDE97854.1"/>
    <property type="molecule type" value="Genomic_DNA"/>
</dbReference>
<evidence type="ECO:0000313" key="7">
    <source>
        <dbReference type="EMBL" id="SDE97854.1"/>
    </source>
</evidence>
<evidence type="ECO:0000313" key="8">
    <source>
        <dbReference type="Proteomes" id="UP000198994"/>
    </source>
</evidence>
<evidence type="ECO:0000256" key="3">
    <source>
        <dbReference type="ARBA" id="ARBA00022989"/>
    </source>
</evidence>
<sequence length="330" mass="34236">MSIGERVSAWFLDGPAPMRWTDIGVMLVAVVLPVVVAVLLFGPIGMGAFAASMPAHLASREGGAPVALLATIATGLGGMVAIADPVMALMTAGCLAVMTAIAAHHQLARPAMRAVLTWTLFTAPLIPSDNLPLLLGIYLGGMIWSIGITSLARRVRTLDAVSAGSRVYSFTFGAVFGTGLVVAVWLGQRLFDDHGFWLPLTFVILSMPPYGALFSRSLKRTLATLLGAYASVAVAQVGLSAAATGVLALVIFPLAFRLLPRSSFAGTALMTFSILEVLSLISDIDAVAAERVETVLLASVLTLVLGVLATGVLAVLKPKALREATADDAA</sequence>
<dbReference type="GO" id="GO:0016020">
    <property type="term" value="C:membrane"/>
    <property type="evidence" value="ECO:0007669"/>
    <property type="project" value="UniProtKB-SubCell"/>
</dbReference>
<feature type="transmembrane region" description="Helical" evidence="5">
    <location>
        <begin position="264"/>
        <end position="282"/>
    </location>
</feature>
<keyword evidence="2 5" id="KW-0812">Transmembrane</keyword>
<keyword evidence="4 5" id="KW-0472">Membrane</keyword>
<dbReference type="OrthoDB" id="7835531at2"/>
<protein>
    <submittedName>
        <fullName evidence="7">Fusaric acid resistance protein-like</fullName>
    </submittedName>
</protein>
<keyword evidence="8" id="KW-1185">Reference proteome</keyword>
<dbReference type="STRING" id="282683.SAMN04488105_110201"/>
<feature type="transmembrane region" description="Helical" evidence="5">
    <location>
        <begin position="226"/>
        <end position="252"/>
    </location>
</feature>
<accession>A0A1G7HC38</accession>
<keyword evidence="3 5" id="KW-1133">Transmembrane helix</keyword>
<dbReference type="Proteomes" id="UP000198994">
    <property type="component" value="Unassembled WGS sequence"/>
</dbReference>
<evidence type="ECO:0000256" key="5">
    <source>
        <dbReference type="SAM" id="Phobius"/>
    </source>
</evidence>
<dbReference type="RefSeq" id="WP_008884912.1">
    <property type="nucleotide sequence ID" value="NZ_FNAV01000010.1"/>
</dbReference>
<name>A0A1G7HC38_9RHOB</name>
<proteinExistence type="predicted"/>
<feature type="transmembrane region" description="Helical" evidence="5">
    <location>
        <begin position="62"/>
        <end position="80"/>
    </location>
</feature>
<evidence type="ECO:0000256" key="2">
    <source>
        <dbReference type="ARBA" id="ARBA00022692"/>
    </source>
</evidence>
<reference evidence="8" key="1">
    <citation type="submission" date="2016-10" db="EMBL/GenBank/DDBJ databases">
        <authorList>
            <person name="Varghese N."/>
            <person name="Submissions S."/>
        </authorList>
    </citation>
    <scope>NUCLEOTIDE SEQUENCE [LARGE SCALE GENOMIC DNA]</scope>
    <source>
        <strain evidence="8">DSM 10146</strain>
    </source>
</reference>
<feature type="domain" description="Integral membrane bound transporter" evidence="6">
    <location>
        <begin position="183"/>
        <end position="304"/>
    </location>
</feature>
<comment type="subcellular location">
    <subcellularLocation>
        <location evidence="1">Membrane</location>
        <topology evidence="1">Multi-pass membrane protein</topology>
    </subcellularLocation>
</comment>
<gene>
    <name evidence="7" type="ORF">SAMN04488105_110201</name>
</gene>
<feature type="transmembrane region" description="Helical" evidence="5">
    <location>
        <begin position="133"/>
        <end position="155"/>
    </location>
</feature>
<organism evidence="7 8">
    <name type="scientific">Salipiger thiooxidans</name>
    <dbReference type="NCBI Taxonomy" id="282683"/>
    <lineage>
        <taxon>Bacteria</taxon>
        <taxon>Pseudomonadati</taxon>
        <taxon>Pseudomonadota</taxon>
        <taxon>Alphaproteobacteria</taxon>
        <taxon>Rhodobacterales</taxon>
        <taxon>Roseobacteraceae</taxon>
        <taxon>Salipiger</taxon>
    </lineage>
</organism>
<dbReference type="InterPro" id="IPR049453">
    <property type="entry name" value="Memb_transporter_dom"/>
</dbReference>
<evidence type="ECO:0000259" key="6">
    <source>
        <dbReference type="Pfam" id="PF13515"/>
    </source>
</evidence>
<evidence type="ECO:0000256" key="4">
    <source>
        <dbReference type="ARBA" id="ARBA00023136"/>
    </source>
</evidence>
<dbReference type="AlphaFoldDB" id="A0A1G7HC38"/>
<feature type="transmembrane region" description="Helical" evidence="5">
    <location>
        <begin position="167"/>
        <end position="188"/>
    </location>
</feature>
<dbReference type="Pfam" id="PF13515">
    <property type="entry name" value="FUSC_2"/>
    <property type="match status" value="1"/>
</dbReference>